<sequence>MTQDVLNCPMHNTPRRIAIVTGTRAEFGLLRPVMAAVEAHPSLELLVIAAGAHLIPPAETFRDVKKAFPVADSVPMQKPGPASRLDDAEALGRGVSRFARSFAGHWPDWVVVLGDRIEAFAAASAASIGGIALAHIHGGDRAEGIADEAMRHAITKLAHLHLAATEQSGERIRRMGELPERVFVVGSPAVDDLAGFGPMEDDRWAELGSPAAVMLLHPVGRHAEDEEAAATAVIEGAMSALGEHSRVLCLAPNTDPGREGISRAIDSATEQEGVMKAGHLPRERFIGLLRRLAASGGVLVGNSSAGLIEAAVLGVPVVNVGPRQAGRERAGNVVDVLRENPEAVSEAIRQARGLDLASPVHPYGDGEAGRQIAEVLAAVDPHGSGVLRKQCAY</sequence>
<protein>
    <submittedName>
        <fullName evidence="2">UDP-N-acetylglucosamine 2-epimerase</fullName>
        <ecNumber evidence="2">5.1.3.14</ecNumber>
    </submittedName>
</protein>
<dbReference type="AlphaFoldDB" id="A0A3B1DLP9"/>
<dbReference type="InterPro" id="IPR029767">
    <property type="entry name" value="WecB-like"/>
</dbReference>
<dbReference type="InterPro" id="IPR020004">
    <property type="entry name" value="UDP-GlcNAc_Epase"/>
</dbReference>
<dbReference type="GO" id="GO:0008761">
    <property type="term" value="F:UDP-N-acetylglucosamine 2-epimerase activity"/>
    <property type="evidence" value="ECO:0007669"/>
    <property type="project" value="UniProtKB-EC"/>
</dbReference>
<dbReference type="GO" id="GO:0004553">
    <property type="term" value="F:hydrolase activity, hydrolyzing O-glycosyl compounds"/>
    <property type="evidence" value="ECO:0007669"/>
    <property type="project" value="InterPro"/>
</dbReference>
<proteinExistence type="predicted"/>
<dbReference type="PANTHER" id="PTHR43174:SF3">
    <property type="entry name" value="UDP-N-ACETYLGLUCOSAMINE 2-EPIMERASE"/>
    <property type="match status" value="1"/>
</dbReference>
<evidence type="ECO:0000313" key="2">
    <source>
        <dbReference type="EMBL" id="VAX36958.1"/>
    </source>
</evidence>
<dbReference type="EC" id="5.1.3.14" evidence="2"/>
<dbReference type="Pfam" id="PF02350">
    <property type="entry name" value="Epimerase_2"/>
    <property type="match status" value="1"/>
</dbReference>
<dbReference type="GO" id="GO:0006047">
    <property type="term" value="P:UDP-N-acetylglucosamine metabolic process"/>
    <property type="evidence" value="ECO:0007669"/>
    <property type="project" value="InterPro"/>
</dbReference>
<evidence type="ECO:0000259" key="1">
    <source>
        <dbReference type="Pfam" id="PF02350"/>
    </source>
</evidence>
<dbReference type="InterPro" id="IPR003331">
    <property type="entry name" value="UDP_GlcNAc_Epimerase_2_dom"/>
</dbReference>
<reference evidence="2" key="1">
    <citation type="submission" date="2018-06" db="EMBL/GenBank/DDBJ databases">
        <authorList>
            <person name="Zhirakovskaya E."/>
        </authorList>
    </citation>
    <scope>NUCLEOTIDE SEQUENCE</scope>
</reference>
<gene>
    <name evidence="2" type="ORF">MNBD_PLANCTO03-2428</name>
</gene>
<dbReference type="NCBIfam" id="TIGR03568">
    <property type="entry name" value="NeuC_NnaA"/>
    <property type="match status" value="1"/>
</dbReference>
<keyword evidence="2" id="KW-0413">Isomerase</keyword>
<dbReference type="PANTHER" id="PTHR43174">
    <property type="entry name" value="UDP-N-ACETYLGLUCOSAMINE 2-EPIMERASE"/>
    <property type="match status" value="1"/>
</dbReference>
<dbReference type="Gene3D" id="3.40.50.2000">
    <property type="entry name" value="Glycogen Phosphorylase B"/>
    <property type="match status" value="2"/>
</dbReference>
<accession>A0A3B1DLP9</accession>
<feature type="domain" description="UDP-N-acetylglucosamine 2-epimerase" evidence="1">
    <location>
        <begin position="36"/>
        <end position="376"/>
    </location>
</feature>
<dbReference type="SUPFAM" id="SSF53756">
    <property type="entry name" value="UDP-Glycosyltransferase/glycogen phosphorylase"/>
    <property type="match status" value="1"/>
</dbReference>
<dbReference type="EMBL" id="UOGK01000088">
    <property type="protein sequence ID" value="VAX36958.1"/>
    <property type="molecule type" value="Genomic_DNA"/>
</dbReference>
<organism evidence="2">
    <name type="scientific">hydrothermal vent metagenome</name>
    <dbReference type="NCBI Taxonomy" id="652676"/>
    <lineage>
        <taxon>unclassified sequences</taxon>
        <taxon>metagenomes</taxon>
        <taxon>ecological metagenomes</taxon>
    </lineage>
</organism>
<name>A0A3B1DLP9_9ZZZZ</name>